<dbReference type="Proteomes" id="UP001642409">
    <property type="component" value="Unassembled WGS sequence"/>
</dbReference>
<feature type="transmembrane region" description="Helical" evidence="1">
    <location>
        <begin position="541"/>
        <end position="565"/>
    </location>
</feature>
<evidence type="ECO:0000313" key="4">
    <source>
        <dbReference type="Proteomes" id="UP001642409"/>
    </source>
</evidence>
<organism evidence="2">
    <name type="scientific">Hexamita inflata</name>
    <dbReference type="NCBI Taxonomy" id="28002"/>
    <lineage>
        <taxon>Eukaryota</taxon>
        <taxon>Metamonada</taxon>
        <taxon>Diplomonadida</taxon>
        <taxon>Hexamitidae</taxon>
        <taxon>Hexamitinae</taxon>
        <taxon>Hexamita</taxon>
    </lineage>
</organism>
<dbReference type="EMBL" id="CATOUU010000765">
    <property type="protein sequence ID" value="CAI9946799.1"/>
    <property type="molecule type" value="Genomic_DNA"/>
</dbReference>
<proteinExistence type="predicted"/>
<keyword evidence="1" id="KW-0812">Transmembrane</keyword>
<accession>A0AA86PV32</accession>
<evidence type="ECO:0000313" key="3">
    <source>
        <dbReference type="EMBL" id="CAL6077359.1"/>
    </source>
</evidence>
<reference evidence="2" key="1">
    <citation type="submission" date="2023-06" db="EMBL/GenBank/DDBJ databases">
        <authorList>
            <person name="Kurt Z."/>
        </authorList>
    </citation>
    <scope>NUCLEOTIDE SEQUENCE</scope>
</reference>
<comment type="caution">
    <text evidence="2">The sequence shown here is derived from an EMBL/GenBank/DDBJ whole genome shotgun (WGS) entry which is preliminary data.</text>
</comment>
<dbReference type="AlphaFoldDB" id="A0AA86PV32"/>
<reference evidence="3 4" key="2">
    <citation type="submission" date="2024-07" db="EMBL/GenBank/DDBJ databases">
        <authorList>
            <person name="Akdeniz Z."/>
        </authorList>
    </citation>
    <scope>NUCLEOTIDE SEQUENCE [LARGE SCALE GENOMIC DNA]</scope>
</reference>
<gene>
    <name evidence="2" type="ORF">HINF_LOCUS34444</name>
    <name evidence="3" type="ORF">HINF_LOCUS58244</name>
</gene>
<sequence>MFVILVLNSVDVKSFKQCFSPASTIEGNSLTRTIYLNLQPNSLMLLIPTDNMCQVLQGKTSTAVMKLYSPLNGNVMVPVSGTGISFKYLYNQNITVSYTFDTQANYDQTLDAKFGGYTVHLDGEYIVEGSVASVFHTLSNQTSCFSKNYFSFSLIDLWFSFDVEPVFCDVPVFTPFFEYQIENQWARLPIHKIDPANEFATGNEYSNTKTNFLSIKRYLLSPFQILENQKYSHQDLATLQQFIDLFQTDKTINVRLSLDYPIKSNSGSISSIPFYVFSKNQLNCFNSLRARSSLNEQNIIFRTGLEGKLECLEINNTNPNYALAQHIKNNWFQVRIDIVVDHMNNYTYYYDKTMTIEQFFSGPYIVFKIPQDELREMMDDKSATEGTIQMFIEIQDQNGDYLLDFNTLPIQMVRTCINKTVIHQKINGMKIVSWMKNDSRCTNKPKLNTSLYFSAVLTDKNVSTLQQLYKSQIVIDYKNYFNENIVNCSQDSMHTPAICEANRRSNIKPENMNKVVYNYVTTDEYAIIDYTIIDDSRAIHMWSIALSVFGGLLAVVIIVIIYVIVKQQ</sequence>
<protein>
    <submittedName>
        <fullName evidence="2">Uncharacterized protein</fullName>
    </submittedName>
</protein>
<keyword evidence="1" id="KW-1133">Transmembrane helix</keyword>
<evidence type="ECO:0000313" key="2">
    <source>
        <dbReference type="EMBL" id="CAI9946799.1"/>
    </source>
</evidence>
<name>A0AA86PV32_9EUKA</name>
<dbReference type="EMBL" id="CAXDID020000326">
    <property type="protein sequence ID" value="CAL6077359.1"/>
    <property type="molecule type" value="Genomic_DNA"/>
</dbReference>
<evidence type="ECO:0000256" key="1">
    <source>
        <dbReference type="SAM" id="Phobius"/>
    </source>
</evidence>
<keyword evidence="4" id="KW-1185">Reference proteome</keyword>
<keyword evidence="1" id="KW-0472">Membrane</keyword>